<organism evidence="2 3">
    <name type="scientific">Zhengella mangrovi</name>
    <dbReference type="NCBI Taxonomy" id="1982044"/>
    <lineage>
        <taxon>Bacteria</taxon>
        <taxon>Pseudomonadati</taxon>
        <taxon>Pseudomonadota</taxon>
        <taxon>Alphaproteobacteria</taxon>
        <taxon>Hyphomicrobiales</taxon>
        <taxon>Notoacmeibacteraceae</taxon>
        <taxon>Zhengella</taxon>
    </lineage>
</organism>
<feature type="binding site" evidence="1">
    <location>
        <position position="128"/>
    </location>
    <ligand>
        <name>Mg(2+)</name>
        <dbReference type="ChEBI" id="CHEBI:18420"/>
    </ligand>
</feature>
<dbReference type="PANTHER" id="PTHR33254:SF16">
    <property type="entry name" value="BLR3842 PROTEIN"/>
    <property type="match status" value="1"/>
</dbReference>
<feature type="binding site" evidence="1">
    <location>
        <position position="127"/>
    </location>
    <ligand>
        <name>substrate</name>
    </ligand>
</feature>
<dbReference type="AlphaFoldDB" id="A0A2G1QRJ5"/>
<keyword evidence="1" id="KW-0479">Metal-binding</keyword>
<dbReference type="EMBL" id="PDVP01000003">
    <property type="protein sequence ID" value="PHP67828.1"/>
    <property type="molecule type" value="Genomic_DNA"/>
</dbReference>
<keyword evidence="3" id="KW-1185">Reference proteome</keyword>
<dbReference type="InterPro" id="IPR005493">
    <property type="entry name" value="RraA/RraA-like"/>
</dbReference>
<protein>
    <submittedName>
        <fullName evidence="2">Ribonuclease activity regulator RraA</fullName>
    </submittedName>
</protein>
<proteinExistence type="predicted"/>
<evidence type="ECO:0000313" key="2">
    <source>
        <dbReference type="EMBL" id="PHP67828.1"/>
    </source>
</evidence>
<comment type="caution">
    <text evidence="2">The sequence shown here is derived from an EMBL/GenBank/DDBJ whole genome shotgun (WGS) entry which is preliminary data.</text>
</comment>
<comment type="cofactor">
    <cofactor evidence="1">
        <name>Mg(2+)</name>
        <dbReference type="ChEBI" id="CHEBI:18420"/>
    </cofactor>
</comment>
<dbReference type="PANTHER" id="PTHR33254">
    <property type="entry name" value="4-HYDROXY-4-METHYL-2-OXOGLUTARATE ALDOLASE 3-RELATED"/>
    <property type="match status" value="1"/>
</dbReference>
<evidence type="ECO:0000313" key="3">
    <source>
        <dbReference type="Proteomes" id="UP000221168"/>
    </source>
</evidence>
<dbReference type="Gene3D" id="3.50.30.40">
    <property type="entry name" value="Ribonuclease E inhibitor RraA/RraA-like"/>
    <property type="match status" value="1"/>
</dbReference>
<sequence>MTDHVLNDSTRSKLMRISTASLATALFKRGLRNQVIQGVVPVARKPGNMVGQAFTLRYIPAREDRNDISVFRNEAHPQRQAIEQCPPGHVLVMDSRKDARAASAGSILVTRMQVRGCAGVVTDGGFRDAEGIGALDMPAYHARPSAPTNLTLHEAMDINIPIGCGDAPVFPGDVIVGDGDGVVVLPAHLADEIADECAGMEDFEAFVLESVQSGHSIIGLYPPTREETQQRFSRWLKDRDGTA</sequence>
<dbReference type="CDD" id="cd16841">
    <property type="entry name" value="RraA_family"/>
    <property type="match status" value="1"/>
</dbReference>
<dbReference type="OrthoDB" id="9812532at2"/>
<dbReference type="Proteomes" id="UP000221168">
    <property type="component" value="Unassembled WGS sequence"/>
</dbReference>
<reference evidence="2 3" key="1">
    <citation type="submission" date="2017-10" db="EMBL/GenBank/DDBJ databases">
        <title>Sedimentibacterium mangrovi gen. nov., sp. nov., a novel member of family Phyllobacteriacea isolated from mangrove sediment.</title>
        <authorList>
            <person name="Liao H."/>
            <person name="Tian Y."/>
        </authorList>
    </citation>
    <scope>NUCLEOTIDE SEQUENCE [LARGE SCALE GENOMIC DNA]</scope>
    <source>
        <strain evidence="2 3">X9-2-2</strain>
    </source>
</reference>
<dbReference type="SUPFAM" id="SSF89562">
    <property type="entry name" value="RraA-like"/>
    <property type="match status" value="1"/>
</dbReference>
<keyword evidence="1" id="KW-0460">Magnesium</keyword>
<dbReference type="NCBIfam" id="NF006093">
    <property type="entry name" value="PRK08245.1"/>
    <property type="match status" value="1"/>
</dbReference>
<dbReference type="RefSeq" id="WP_099305996.1">
    <property type="nucleotide sequence ID" value="NZ_PDVP01000003.1"/>
</dbReference>
<dbReference type="GO" id="GO:0046872">
    <property type="term" value="F:metal ion binding"/>
    <property type="evidence" value="ECO:0007669"/>
    <property type="project" value="UniProtKB-KW"/>
</dbReference>
<dbReference type="Pfam" id="PF03737">
    <property type="entry name" value="RraA-like"/>
    <property type="match status" value="1"/>
</dbReference>
<feature type="binding site" evidence="1">
    <location>
        <begin position="105"/>
        <end position="108"/>
    </location>
    <ligand>
        <name>substrate</name>
    </ligand>
</feature>
<dbReference type="InterPro" id="IPR036704">
    <property type="entry name" value="RraA/RraA-like_sf"/>
</dbReference>
<name>A0A2G1QRJ5_9HYPH</name>
<accession>A0A2G1QRJ5</accession>
<gene>
    <name evidence="2" type="ORF">CSC94_08690</name>
</gene>
<evidence type="ECO:0000256" key="1">
    <source>
        <dbReference type="PIRSR" id="PIRSR605493-1"/>
    </source>
</evidence>